<reference evidence="2" key="1">
    <citation type="submission" date="2014-11" db="EMBL/GenBank/DDBJ databases">
        <authorList>
            <person name="Amaro Gonzalez C."/>
        </authorList>
    </citation>
    <scope>NUCLEOTIDE SEQUENCE</scope>
</reference>
<accession>A0A0E9XJU9</accession>
<evidence type="ECO:0000256" key="1">
    <source>
        <dbReference type="SAM" id="Phobius"/>
    </source>
</evidence>
<feature type="transmembrane region" description="Helical" evidence="1">
    <location>
        <begin position="6"/>
        <end position="27"/>
    </location>
</feature>
<keyword evidence="1" id="KW-1133">Transmembrane helix</keyword>
<name>A0A0E9XJU9_ANGAN</name>
<dbReference type="EMBL" id="GBXM01006467">
    <property type="protein sequence ID" value="JAI02111.1"/>
    <property type="molecule type" value="Transcribed_RNA"/>
</dbReference>
<sequence length="63" mass="7665">MTEIIYFLHFVIMLMQYCVRLLAAPVFKLNNKMENMYLINVKKLCSFLVYSRILQYCNRDSYN</sequence>
<keyword evidence="1" id="KW-0472">Membrane</keyword>
<reference evidence="2" key="2">
    <citation type="journal article" date="2015" name="Fish Shellfish Immunol.">
        <title>Early steps in the European eel (Anguilla anguilla)-Vibrio vulnificus interaction in the gills: Role of the RtxA13 toxin.</title>
        <authorList>
            <person name="Callol A."/>
            <person name="Pajuelo D."/>
            <person name="Ebbesson L."/>
            <person name="Teles M."/>
            <person name="MacKenzie S."/>
            <person name="Amaro C."/>
        </authorList>
    </citation>
    <scope>NUCLEOTIDE SEQUENCE</scope>
</reference>
<organism evidence="2">
    <name type="scientific">Anguilla anguilla</name>
    <name type="common">European freshwater eel</name>
    <name type="synonym">Muraena anguilla</name>
    <dbReference type="NCBI Taxonomy" id="7936"/>
    <lineage>
        <taxon>Eukaryota</taxon>
        <taxon>Metazoa</taxon>
        <taxon>Chordata</taxon>
        <taxon>Craniata</taxon>
        <taxon>Vertebrata</taxon>
        <taxon>Euteleostomi</taxon>
        <taxon>Actinopterygii</taxon>
        <taxon>Neopterygii</taxon>
        <taxon>Teleostei</taxon>
        <taxon>Anguilliformes</taxon>
        <taxon>Anguillidae</taxon>
        <taxon>Anguilla</taxon>
    </lineage>
</organism>
<evidence type="ECO:0000313" key="2">
    <source>
        <dbReference type="EMBL" id="JAI02111.1"/>
    </source>
</evidence>
<keyword evidence="1" id="KW-0812">Transmembrane</keyword>
<proteinExistence type="predicted"/>
<dbReference type="AlphaFoldDB" id="A0A0E9XJU9"/>
<protein>
    <submittedName>
        <fullName evidence="2">Uncharacterized protein</fullName>
    </submittedName>
</protein>